<gene>
    <name evidence="8" type="ORF">R70211_01291</name>
</gene>
<feature type="transmembrane region" description="Helical" evidence="7">
    <location>
        <begin position="61"/>
        <end position="81"/>
    </location>
</feature>
<dbReference type="Proteomes" id="UP000675121">
    <property type="component" value="Unassembled WGS sequence"/>
</dbReference>
<dbReference type="AlphaFoldDB" id="A0A9N8QUX8"/>
<sequence>MRIERIVFWLIIGVVSGWVAGLIVGGSSFEIPVDILVGVIGAFAGGWAPSRLGIKFFSDPIASNVVAVAGAAILLLGIRLVRSVIS</sequence>
<comment type="similarity">
    <text evidence="2">Belongs to the UPF0410 family.</text>
</comment>
<dbReference type="Pfam" id="PF04226">
    <property type="entry name" value="Transgly_assoc"/>
    <property type="match status" value="1"/>
</dbReference>
<evidence type="ECO:0000256" key="6">
    <source>
        <dbReference type="ARBA" id="ARBA00023136"/>
    </source>
</evidence>
<comment type="subcellular location">
    <subcellularLocation>
        <location evidence="1">Cell membrane</location>
        <topology evidence="1">Multi-pass membrane protein</topology>
    </subcellularLocation>
</comment>
<name>A0A9N8QUX8_9BURK</name>
<accession>A0A9N8QUX8</accession>
<evidence type="ECO:0000313" key="8">
    <source>
        <dbReference type="EMBL" id="CAE6871723.1"/>
    </source>
</evidence>
<dbReference type="RefSeq" id="WP_201139628.1">
    <property type="nucleotide sequence ID" value="NZ_CAJNAS010000003.1"/>
</dbReference>
<evidence type="ECO:0000256" key="3">
    <source>
        <dbReference type="ARBA" id="ARBA00022475"/>
    </source>
</evidence>
<evidence type="ECO:0000256" key="1">
    <source>
        <dbReference type="ARBA" id="ARBA00004651"/>
    </source>
</evidence>
<dbReference type="InterPro" id="IPR007341">
    <property type="entry name" value="Transgly_assoc"/>
</dbReference>
<evidence type="ECO:0000256" key="4">
    <source>
        <dbReference type="ARBA" id="ARBA00022692"/>
    </source>
</evidence>
<evidence type="ECO:0000313" key="9">
    <source>
        <dbReference type="Proteomes" id="UP000675121"/>
    </source>
</evidence>
<evidence type="ECO:0008006" key="10">
    <source>
        <dbReference type="Google" id="ProtNLM"/>
    </source>
</evidence>
<dbReference type="PANTHER" id="PTHR33884">
    <property type="entry name" value="UPF0410 PROTEIN YMGE"/>
    <property type="match status" value="1"/>
</dbReference>
<dbReference type="GO" id="GO:0005886">
    <property type="term" value="C:plasma membrane"/>
    <property type="evidence" value="ECO:0007669"/>
    <property type="project" value="UniProtKB-SubCell"/>
</dbReference>
<evidence type="ECO:0000256" key="5">
    <source>
        <dbReference type="ARBA" id="ARBA00022989"/>
    </source>
</evidence>
<keyword evidence="6 7" id="KW-0472">Membrane</keyword>
<dbReference type="EMBL" id="CAJNAS010000003">
    <property type="protein sequence ID" value="CAE6871723.1"/>
    <property type="molecule type" value="Genomic_DNA"/>
</dbReference>
<keyword evidence="3" id="KW-1003">Cell membrane</keyword>
<keyword evidence="9" id="KW-1185">Reference proteome</keyword>
<dbReference type="PANTHER" id="PTHR33884:SF3">
    <property type="entry name" value="UPF0410 PROTEIN YMGE"/>
    <property type="match status" value="1"/>
</dbReference>
<evidence type="ECO:0000256" key="2">
    <source>
        <dbReference type="ARBA" id="ARBA00011006"/>
    </source>
</evidence>
<keyword evidence="5 7" id="KW-1133">Transmembrane helix</keyword>
<evidence type="ECO:0000256" key="7">
    <source>
        <dbReference type="SAM" id="Phobius"/>
    </source>
</evidence>
<organism evidence="8 9">
    <name type="scientific">Paraburkholderia domus</name>
    <dbReference type="NCBI Taxonomy" id="2793075"/>
    <lineage>
        <taxon>Bacteria</taxon>
        <taxon>Pseudomonadati</taxon>
        <taxon>Pseudomonadota</taxon>
        <taxon>Betaproteobacteria</taxon>
        <taxon>Burkholderiales</taxon>
        <taxon>Burkholderiaceae</taxon>
        <taxon>Paraburkholderia</taxon>
    </lineage>
</organism>
<keyword evidence="4 7" id="KW-0812">Transmembrane</keyword>
<protein>
    <recommendedName>
        <fullName evidence="10">GlsB/YeaQ/YmgE family stress response membrane protein</fullName>
    </recommendedName>
</protein>
<reference evidence="8" key="1">
    <citation type="submission" date="2021-02" db="EMBL/GenBank/DDBJ databases">
        <authorList>
            <person name="Vanwijnsberghe S."/>
        </authorList>
    </citation>
    <scope>NUCLEOTIDE SEQUENCE</scope>
    <source>
        <strain evidence="8">R-70211</strain>
    </source>
</reference>
<feature type="transmembrane region" description="Helical" evidence="7">
    <location>
        <begin position="6"/>
        <end position="24"/>
    </location>
</feature>
<proteinExistence type="inferred from homology"/>
<comment type="caution">
    <text evidence="8">The sequence shown here is derived from an EMBL/GenBank/DDBJ whole genome shotgun (WGS) entry which is preliminary data.</text>
</comment>